<keyword evidence="1" id="KW-1133">Transmembrane helix</keyword>
<gene>
    <name evidence="2" type="ORF">GCM10011614_12840</name>
</gene>
<proteinExistence type="predicted"/>
<feature type="transmembrane region" description="Helical" evidence="1">
    <location>
        <begin position="36"/>
        <end position="54"/>
    </location>
</feature>
<sequence length="80" mass="8808">MGYPVIGALQPKPDFRTRQLAVVGDFVQKSKMGWRIIVAGTFGLLLGWGARYYVDTDSCLDAGGRWETRGSYCYGARAAD</sequence>
<name>A0A918PDP2_9SPHN</name>
<dbReference type="AlphaFoldDB" id="A0A918PDP2"/>
<evidence type="ECO:0000313" key="3">
    <source>
        <dbReference type="Proteomes" id="UP000648075"/>
    </source>
</evidence>
<evidence type="ECO:0000313" key="2">
    <source>
        <dbReference type="EMBL" id="GGY99356.1"/>
    </source>
</evidence>
<keyword evidence="1" id="KW-0472">Membrane</keyword>
<comment type="caution">
    <text evidence="2">The sequence shown here is derived from an EMBL/GenBank/DDBJ whole genome shotgun (WGS) entry which is preliminary data.</text>
</comment>
<dbReference type="EMBL" id="BMZA01000003">
    <property type="protein sequence ID" value="GGY99356.1"/>
    <property type="molecule type" value="Genomic_DNA"/>
</dbReference>
<evidence type="ECO:0000256" key="1">
    <source>
        <dbReference type="SAM" id="Phobius"/>
    </source>
</evidence>
<protein>
    <submittedName>
        <fullName evidence="2">Uncharacterized protein</fullName>
    </submittedName>
</protein>
<organism evidence="2 3">
    <name type="scientific">Novosphingobium colocasiae</name>
    <dbReference type="NCBI Taxonomy" id="1256513"/>
    <lineage>
        <taxon>Bacteria</taxon>
        <taxon>Pseudomonadati</taxon>
        <taxon>Pseudomonadota</taxon>
        <taxon>Alphaproteobacteria</taxon>
        <taxon>Sphingomonadales</taxon>
        <taxon>Sphingomonadaceae</taxon>
        <taxon>Novosphingobium</taxon>
    </lineage>
</organism>
<keyword evidence="1" id="KW-0812">Transmembrane</keyword>
<accession>A0A918PDP2</accession>
<keyword evidence="3" id="KW-1185">Reference proteome</keyword>
<dbReference type="Proteomes" id="UP000648075">
    <property type="component" value="Unassembled WGS sequence"/>
</dbReference>
<reference evidence="2" key="1">
    <citation type="journal article" date="2014" name="Int. J. Syst. Evol. Microbiol.">
        <title>Complete genome sequence of Corynebacterium casei LMG S-19264T (=DSM 44701T), isolated from a smear-ripened cheese.</title>
        <authorList>
            <consortium name="US DOE Joint Genome Institute (JGI-PGF)"/>
            <person name="Walter F."/>
            <person name="Albersmeier A."/>
            <person name="Kalinowski J."/>
            <person name="Ruckert C."/>
        </authorList>
    </citation>
    <scope>NUCLEOTIDE SEQUENCE</scope>
    <source>
        <strain evidence="2">KCTC 32255</strain>
    </source>
</reference>
<reference evidence="2" key="2">
    <citation type="submission" date="2020-09" db="EMBL/GenBank/DDBJ databases">
        <authorList>
            <person name="Sun Q."/>
            <person name="Kim S."/>
        </authorList>
    </citation>
    <scope>NUCLEOTIDE SEQUENCE</scope>
    <source>
        <strain evidence="2">KCTC 32255</strain>
    </source>
</reference>